<evidence type="ECO:0000256" key="2">
    <source>
        <dbReference type="SAM" id="MobiDB-lite"/>
    </source>
</evidence>
<feature type="compositionally biased region" description="Basic and acidic residues" evidence="2">
    <location>
        <begin position="284"/>
        <end position="295"/>
    </location>
</feature>
<evidence type="ECO:0000313" key="5">
    <source>
        <dbReference type="EMBL" id="KAJ4930143.1"/>
    </source>
</evidence>
<feature type="domain" description="Neuronal tyrosine-phosphorylated phosphoinositide-3-kinase adapter N-terminal" evidence="3">
    <location>
        <begin position="44"/>
        <end position="454"/>
    </location>
</feature>
<evidence type="ECO:0000259" key="4">
    <source>
        <dbReference type="Pfam" id="PF15452"/>
    </source>
</evidence>
<feature type="compositionally biased region" description="Low complexity" evidence="2">
    <location>
        <begin position="383"/>
        <end position="409"/>
    </location>
</feature>
<feature type="compositionally biased region" description="Low complexity" evidence="2">
    <location>
        <begin position="448"/>
        <end position="479"/>
    </location>
</feature>
<dbReference type="Proteomes" id="UP001219934">
    <property type="component" value="Unassembled WGS sequence"/>
</dbReference>
<feature type="compositionally biased region" description="Basic and acidic residues" evidence="2">
    <location>
        <begin position="410"/>
        <end position="424"/>
    </location>
</feature>
<feature type="compositionally biased region" description="Basic and acidic residues" evidence="2">
    <location>
        <begin position="180"/>
        <end position="189"/>
    </location>
</feature>
<protein>
    <recommendedName>
        <fullName evidence="7">Neuronal tyrosine-phosphorylated phosphoinositide-3-kinase adapter 1</fullName>
    </recommendedName>
</protein>
<organism evidence="5 6">
    <name type="scientific">Pogonophryne albipinna</name>
    <dbReference type="NCBI Taxonomy" id="1090488"/>
    <lineage>
        <taxon>Eukaryota</taxon>
        <taxon>Metazoa</taxon>
        <taxon>Chordata</taxon>
        <taxon>Craniata</taxon>
        <taxon>Vertebrata</taxon>
        <taxon>Euteleostomi</taxon>
        <taxon>Actinopterygii</taxon>
        <taxon>Neopterygii</taxon>
        <taxon>Teleostei</taxon>
        <taxon>Neoteleostei</taxon>
        <taxon>Acanthomorphata</taxon>
        <taxon>Eupercaria</taxon>
        <taxon>Perciformes</taxon>
        <taxon>Notothenioidei</taxon>
        <taxon>Pogonophryne</taxon>
    </lineage>
</organism>
<dbReference type="EMBL" id="JAPTMU010000016">
    <property type="protein sequence ID" value="KAJ4930143.1"/>
    <property type="molecule type" value="Genomic_DNA"/>
</dbReference>
<dbReference type="Pfam" id="PF15439">
    <property type="entry name" value="NYAP_N"/>
    <property type="match status" value="1"/>
</dbReference>
<evidence type="ECO:0008006" key="7">
    <source>
        <dbReference type="Google" id="ProtNLM"/>
    </source>
</evidence>
<feature type="compositionally biased region" description="Polar residues" evidence="2">
    <location>
        <begin position="333"/>
        <end position="343"/>
    </location>
</feature>
<evidence type="ECO:0000313" key="6">
    <source>
        <dbReference type="Proteomes" id="UP001219934"/>
    </source>
</evidence>
<feature type="region of interest" description="Disordered" evidence="2">
    <location>
        <begin position="648"/>
        <end position="669"/>
    </location>
</feature>
<feature type="compositionally biased region" description="Polar residues" evidence="2">
    <location>
        <begin position="527"/>
        <end position="540"/>
    </location>
</feature>
<feature type="compositionally biased region" description="Polar residues" evidence="2">
    <location>
        <begin position="371"/>
        <end position="382"/>
    </location>
</feature>
<comment type="caution">
    <text evidence="5">The sequence shown here is derived from an EMBL/GenBank/DDBJ whole genome shotgun (WGS) entry which is preliminary data.</text>
</comment>
<dbReference type="InterPro" id="IPR039482">
    <property type="entry name" value="NYAP_N"/>
</dbReference>
<dbReference type="AlphaFoldDB" id="A0AAD6ASU7"/>
<proteinExistence type="predicted"/>
<feature type="region of interest" description="Disordered" evidence="2">
    <location>
        <begin position="780"/>
        <end position="810"/>
    </location>
</feature>
<dbReference type="PANTHER" id="PTHR22633:SF2">
    <property type="entry name" value="NEURONAL TYROSINE-PHOSPHORYLATED PHOSPHOINOSITIDE-3-KINASE ADAPTER 1"/>
    <property type="match status" value="1"/>
</dbReference>
<dbReference type="InterPro" id="IPR029353">
    <property type="entry name" value="NYAP_C"/>
</dbReference>
<feature type="compositionally biased region" description="Basic and acidic residues" evidence="2">
    <location>
        <begin position="52"/>
        <end position="61"/>
    </location>
</feature>
<evidence type="ECO:0000259" key="3">
    <source>
        <dbReference type="Pfam" id="PF15439"/>
    </source>
</evidence>
<feature type="region of interest" description="Disordered" evidence="2">
    <location>
        <begin position="115"/>
        <end position="505"/>
    </location>
</feature>
<sequence>MSSGSAQDVAVEHFLRDIERRSKRLHCAVIGCEEERPRSDMNLLYRKSRLDWRQRDQEGSKKSSNQSDPSATVGKVRDLASFRRHFRMGFMTMPASQDLSPHSCASAMAPRSQSCHAVGAGDSLENGDDSDTQSQHGGRCPPTKPKRHPSTRLSTSSSDGRGLGDTPPPSFSHSHKHSEKKNSMKKSDSGDMGGKKVPPLKPKRSPSTQLTFDSLPPRVPHSAASLPFQADSHIQPGDGDDEPVYIEMVGQVFTRESQTATPHPVTPVATTPDSDSDQSEAIYEEMKYPQHEDRPSHRHHPSKHEKMKSSKHFHVLSTSPHTPRAPTPYLLQGSKSDSESNTKIPAPFPNLLQHRPPLLAFPQPAAASSGVGVQNKSSSAKMGTQTSSVTTQASSSSTSSIVPSSGSKESSGRSESQQDKHSKDSQLGPAPGLRARKRGDSPAPLKGSSQSQSTVQTQTSSTGREGNSSSSTPKPLSSSKRPHSRPHLRSHTPHGLPAYKPPCSDSPLLWTYPSGGFRRPPAYESLRGSSHTPSLHQPSSLEGAFKSNGGSSSLHSKVGFMPWDSKDEGRAWNGSADALLRMDKEDMCIGSRGGHSGIPVHFSSSRAHAHSESLAGMDSSSGFRALPRLGLPLPCQTFPACRNGEVGRLGRSSSSAGVRQVGGGDVQRQSSLPAREALNQLHGLAQPQVPCSPGVSRQQQQLQLHQQQLQLKQKLQQLQQQHHLQLQFQQLAQLAQGHPPVGGGCSTSASQSQRDGKLLEVIERKRCLCKEIKAHRRPDKSLCKQDSMPILPSWRRTPEPRKTGTPPCQRPQAVVWDTAI</sequence>
<feature type="domain" description="Neuronal tyrosine-phosphorylated phosphoinositide-3-kinase adapter C-terminal" evidence="4">
    <location>
        <begin position="564"/>
        <end position="820"/>
    </location>
</feature>
<feature type="compositionally biased region" description="Low complexity" evidence="2">
    <location>
        <begin position="356"/>
        <end position="367"/>
    </location>
</feature>
<feature type="region of interest" description="Disordered" evidence="2">
    <location>
        <begin position="521"/>
        <end position="551"/>
    </location>
</feature>
<accession>A0AAD6ASU7</accession>
<reference evidence="5" key="1">
    <citation type="submission" date="2022-11" db="EMBL/GenBank/DDBJ databases">
        <title>Chromosome-level genome of Pogonophryne albipinna.</title>
        <authorList>
            <person name="Jo E."/>
        </authorList>
    </citation>
    <scope>NUCLEOTIDE SEQUENCE</scope>
    <source>
        <strain evidence="5">SGF0006</strain>
        <tissue evidence="5">Muscle</tissue>
    </source>
</reference>
<feature type="compositionally biased region" description="Basic residues" evidence="2">
    <location>
        <begin position="480"/>
        <end position="492"/>
    </location>
</feature>
<keyword evidence="1" id="KW-0597">Phosphoprotein</keyword>
<dbReference type="GO" id="GO:0043491">
    <property type="term" value="P:phosphatidylinositol 3-kinase/protein kinase B signal transduction"/>
    <property type="evidence" value="ECO:0007669"/>
    <property type="project" value="InterPro"/>
</dbReference>
<feature type="compositionally biased region" description="Low complexity" evidence="2">
    <location>
        <begin position="259"/>
        <end position="272"/>
    </location>
</feature>
<dbReference type="InterPro" id="IPR026722">
    <property type="entry name" value="NYAP1/NYAP2"/>
</dbReference>
<feature type="region of interest" description="Disordered" evidence="2">
    <location>
        <begin position="52"/>
        <end position="76"/>
    </location>
</feature>
<dbReference type="GO" id="GO:0048812">
    <property type="term" value="P:neuron projection morphogenesis"/>
    <property type="evidence" value="ECO:0007669"/>
    <property type="project" value="InterPro"/>
</dbReference>
<feature type="compositionally biased region" description="Basic residues" evidence="2">
    <location>
        <begin position="296"/>
        <end position="314"/>
    </location>
</feature>
<keyword evidence="6" id="KW-1185">Reference proteome</keyword>
<dbReference type="Pfam" id="PF15452">
    <property type="entry name" value="NYAP_C"/>
    <property type="match status" value="1"/>
</dbReference>
<name>A0AAD6ASU7_9TELE</name>
<evidence type="ECO:0000256" key="1">
    <source>
        <dbReference type="ARBA" id="ARBA00022553"/>
    </source>
</evidence>
<dbReference type="PANTHER" id="PTHR22633">
    <property type="entry name" value="NEURONAL TYROSINE-PHOSPHORYLATED PHOSPHOINOSITIDE-3-KINASE ADAPTER 2-RELATED"/>
    <property type="match status" value="1"/>
</dbReference>
<gene>
    <name evidence="5" type="ORF">JOQ06_019156</name>
</gene>